<keyword evidence="10" id="KW-0150">Chloroplast</keyword>
<dbReference type="EMBL" id="MT193838">
    <property type="protein sequence ID" value="QIZ74757.1"/>
    <property type="molecule type" value="Genomic_DNA"/>
</dbReference>
<evidence type="ECO:0000256" key="2">
    <source>
        <dbReference type="ARBA" id="ARBA00022714"/>
    </source>
</evidence>
<keyword evidence="4 8" id="KW-0408">Iron</keyword>
<feature type="binding site" evidence="8">
    <location>
        <position position="31"/>
    </location>
    <ligand>
        <name>[2Fe-2S] cluster</name>
        <dbReference type="ChEBI" id="CHEBI:190135"/>
        <note>ligand shared between dimeric partners</note>
    </ligand>
</feature>
<keyword evidence="10" id="KW-0934">Plastid</keyword>
<dbReference type="InterPro" id="IPR002109">
    <property type="entry name" value="Glutaredoxin"/>
</dbReference>
<name>A0A6H1U8M3_9FLOR</name>
<sequence length="107" mass="12702">MNEQYNNEIHNLIYSHKIIAFIKGNKLKPMCGFSDTVIQILNKFNINYYTVDVLKNNKIRKNIKLYSQWPTIPQVYINREFIGGADILLDLYNTYKLHEILEKFTNS</sequence>
<evidence type="ECO:0000256" key="3">
    <source>
        <dbReference type="ARBA" id="ARBA00022723"/>
    </source>
</evidence>
<dbReference type="SUPFAM" id="SSF52833">
    <property type="entry name" value="Thioredoxin-like"/>
    <property type="match status" value="1"/>
</dbReference>
<feature type="domain" description="Glutaredoxin" evidence="9">
    <location>
        <begin position="28"/>
        <end position="82"/>
    </location>
</feature>
<gene>
    <name evidence="10" type="primary">ycf64</name>
</gene>
<accession>A0A6H1U8M3</accession>
<keyword evidence="3 8" id="KW-0479">Metal-binding</keyword>
<geneLocation type="chloroplast" evidence="10"/>
<dbReference type="InterPro" id="IPR033658">
    <property type="entry name" value="GRX_PICOT-like"/>
</dbReference>
<dbReference type="GO" id="GO:0046872">
    <property type="term" value="F:metal ion binding"/>
    <property type="evidence" value="ECO:0007669"/>
    <property type="project" value="UniProtKB-KW"/>
</dbReference>
<dbReference type="GO" id="GO:0015036">
    <property type="term" value="F:disulfide oxidoreductase activity"/>
    <property type="evidence" value="ECO:0007669"/>
    <property type="project" value="InterPro"/>
</dbReference>
<evidence type="ECO:0000256" key="8">
    <source>
        <dbReference type="PIRSR" id="PIRSR005894-2"/>
    </source>
</evidence>
<dbReference type="PANTHER" id="PTHR10293">
    <property type="entry name" value="GLUTAREDOXIN FAMILY MEMBER"/>
    <property type="match status" value="1"/>
</dbReference>
<protein>
    <recommendedName>
        <fullName evidence="7">Glutaredoxin</fullName>
    </recommendedName>
</protein>
<evidence type="ECO:0000256" key="6">
    <source>
        <dbReference type="ARBA" id="ARBA00023284"/>
    </source>
</evidence>
<evidence type="ECO:0000256" key="1">
    <source>
        <dbReference type="ARBA" id="ARBA00009630"/>
    </source>
</evidence>
<evidence type="ECO:0000256" key="4">
    <source>
        <dbReference type="ARBA" id="ARBA00023004"/>
    </source>
</evidence>
<dbReference type="InterPro" id="IPR014434">
    <property type="entry name" value="Monothiol_GRX"/>
</dbReference>
<reference evidence="10" key="1">
    <citation type="submission" date="2020-03" db="EMBL/GenBank/DDBJ databases">
        <title>Complete organellar genome analysis of the invasive marine red alga Caulacanthus okamurae (Caulacanthaceae, Rhodophyta) from Moss Landing, California, USA.</title>
        <authorList>
            <person name="Hughey J.R."/>
        </authorList>
    </citation>
    <scope>NUCLEOTIDE SEQUENCE</scope>
</reference>
<dbReference type="PIRSF" id="PIRSF005894">
    <property type="entry name" value="Monothiol_GRX"/>
    <property type="match status" value="1"/>
</dbReference>
<dbReference type="AlphaFoldDB" id="A0A6H1U8M3"/>
<dbReference type="GO" id="GO:0051537">
    <property type="term" value="F:2 iron, 2 sulfur cluster binding"/>
    <property type="evidence" value="ECO:0007669"/>
    <property type="project" value="UniProtKB-KW"/>
</dbReference>
<dbReference type="InterPro" id="IPR036249">
    <property type="entry name" value="Thioredoxin-like_sf"/>
</dbReference>
<comment type="similarity">
    <text evidence="1 7">Belongs to the glutaredoxin family. Monothiol subfamily.</text>
</comment>
<dbReference type="RefSeq" id="YP_009774140.1">
    <property type="nucleotide sequence ID" value="NC_047434.1"/>
</dbReference>
<dbReference type="PROSITE" id="PS51354">
    <property type="entry name" value="GLUTAREDOXIN_2"/>
    <property type="match status" value="1"/>
</dbReference>
<dbReference type="GO" id="GO:0005739">
    <property type="term" value="C:mitochondrion"/>
    <property type="evidence" value="ECO:0007669"/>
    <property type="project" value="UniProtKB-ARBA"/>
</dbReference>
<dbReference type="PANTHER" id="PTHR10293:SF16">
    <property type="entry name" value="GLUTAREDOXIN-RELATED PROTEIN 5, MITOCHONDRIAL"/>
    <property type="match status" value="1"/>
</dbReference>
<evidence type="ECO:0000259" key="9">
    <source>
        <dbReference type="Pfam" id="PF00462"/>
    </source>
</evidence>
<keyword evidence="5 8" id="KW-0411">Iron-sulfur</keyword>
<dbReference type="CDD" id="cd03028">
    <property type="entry name" value="GRX_PICOT_like"/>
    <property type="match status" value="1"/>
</dbReference>
<dbReference type="GeneID" id="54615762"/>
<keyword evidence="6" id="KW-0676">Redox-active center</keyword>
<proteinExistence type="inferred from homology"/>
<evidence type="ECO:0000256" key="5">
    <source>
        <dbReference type="ARBA" id="ARBA00023014"/>
    </source>
</evidence>
<keyword evidence="2 8" id="KW-0001">2Fe-2S</keyword>
<evidence type="ECO:0000313" key="10">
    <source>
        <dbReference type="EMBL" id="QIZ74757.1"/>
    </source>
</evidence>
<dbReference type="NCBIfam" id="TIGR00365">
    <property type="entry name" value="Grx4 family monothiol glutaredoxin"/>
    <property type="match status" value="1"/>
</dbReference>
<dbReference type="InterPro" id="IPR004480">
    <property type="entry name" value="Monothiol_GRX-rel"/>
</dbReference>
<dbReference type="Gene3D" id="3.40.30.10">
    <property type="entry name" value="Glutaredoxin"/>
    <property type="match status" value="1"/>
</dbReference>
<evidence type="ECO:0000256" key="7">
    <source>
        <dbReference type="PIRNR" id="PIRNR005894"/>
    </source>
</evidence>
<dbReference type="Pfam" id="PF00462">
    <property type="entry name" value="Glutaredoxin"/>
    <property type="match status" value="1"/>
</dbReference>
<organism evidence="10">
    <name type="scientific">Caulacanthus okamurae</name>
    <dbReference type="NCBI Taxonomy" id="152008"/>
    <lineage>
        <taxon>Eukaryota</taxon>
        <taxon>Rhodophyta</taxon>
        <taxon>Florideophyceae</taxon>
        <taxon>Rhodymeniophycidae</taxon>
        <taxon>Gigartinales</taxon>
        <taxon>Caulacanthaceae</taxon>
        <taxon>Caulacanthus</taxon>
    </lineage>
</organism>